<evidence type="ECO:0000313" key="6">
    <source>
        <dbReference type="RefSeq" id="XP_033457447.1"/>
    </source>
</evidence>
<dbReference type="Gene3D" id="3.40.50.300">
    <property type="entry name" value="P-loop containing nucleotide triphosphate hydrolases"/>
    <property type="match status" value="1"/>
</dbReference>
<sequence>MAASIATGLAITNPLVKYRALVATKAISPDPGQHRLAIYLSKLYDRLKDYEPEVEYGHRLDQLARAIRARETSREGESLASRTWRAFLSSRERRDSLALTRRLTSRESALQMKSPKGLMLHGEVGTGKSMLIDLFADCLPTRKKRRWHFNTFMLETFAKLEGLRRSRLAGPQRPGVLEPEDDYSLLWLAKDLVETNPIIFLDEFQMPDRVASKILTNLMTSFFHLGGVLVATSNRMPEELAKAAGIAFAPPPTVTPGFGWGFGARRKDSAKLNPGYNEFASFLEVLKARCEVLEMEGGKDYRRMESGTMAPKRDDLEEDDALWRVDAHEDLQHSAGMPGWAIPETAKDTAAETEEAEPTGLSGVLPTYFAVDADPDSREALEESIRRILGSPQTGAITWIPSTLTIYGRQIEIPRASDGIAMWKFSELCKTNLGPADYISLASTYHTLILTEVPVMTWLMKNEARRLITLLDALYECRCKLFVSAAAGPDDIFFPEEQRKDGDKTGDSVYSETLSEVYQDATAPFRPNILSQNPNYAEPESEPDYTHVRLAGLLKADSLEDSPPVPASKNTLTKPANPFGRSFGLTDSEMEPRRRERPIDTGDDTRFAAPAAPSPSSRNPDFGKTAAFTGEDERFAYKRAQSRLWEMCSARWWARDESDWHRPLPVEARRWERAIDDGAGGRDGLEKKPELTEIRVGPKTIDQTRDERSFRKVERFVAGGGDGGDGSPSPPSAAS</sequence>
<dbReference type="GO" id="GO:0005739">
    <property type="term" value="C:mitochondrion"/>
    <property type="evidence" value="ECO:0007669"/>
    <property type="project" value="TreeGrafter"/>
</dbReference>
<evidence type="ECO:0008006" key="7">
    <source>
        <dbReference type="Google" id="ProtNLM"/>
    </source>
</evidence>
<dbReference type="RefSeq" id="XP_033457447.1">
    <property type="nucleotide sequence ID" value="XM_033606864.1"/>
</dbReference>
<feature type="compositionally biased region" description="Low complexity" evidence="4">
    <location>
        <begin position="608"/>
        <end position="617"/>
    </location>
</feature>
<dbReference type="GO" id="GO:0016887">
    <property type="term" value="F:ATP hydrolysis activity"/>
    <property type="evidence" value="ECO:0007669"/>
    <property type="project" value="InterPro"/>
</dbReference>
<evidence type="ECO:0000256" key="2">
    <source>
        <dbReference type="ARBA" id="ARBA00022741"/>
    </source>
</evidence>
<accession>A0A6J3LXD1</accession>
<evidence type="ECO:0000256" key="1">
    <source>
        <dbReference type="ARBA" id="ARBA00010322"/>
    </source>
</evidence>
<feature type="compositionally biased region" description="Basic and acidic residues" evidence="4">
    <location>
        <begin position="676"/>
        <end position="693"/>
    </location>
</feature>
<dbReference type="InterPro" id="IPR027417">
    <property type="entry name" value="P-loop_NTPase"/>
</dbReference>
<dbReference type="PANTHER" id="PTHR12169">
    <property type="entry name" value="ATPASE N2B"/>
    <property type="match status" value="1"/>
</dbReference>
<dbReference type="GO" id="GO:0005524">
    <property type="term" value="F:ATP binding"/>
    <property type="evidence" value="ECO:0007669"/>
    <property type="project" value="UniProtKB-KW"/>
</dbReference>
<dbReference type="Pfam" id="PF03969">
    <property type="entry name" value="AFG1_ATPase"/>
    <property type="match status" value="2"/>
</dbReference>
<reference evidence="6" key="3">
    <citation type="submission" date="2025-08" db="UniProtKB">
        <authorList>
            <consortium name="RefSeq"/>
        </authorList>
    </citation>
    <scope>IDENTIFICATION</scope>
    <source>
        <strain evidence="6">CBS 342.82</strain>
    </source>
</reference>
<proteinExistence type="inferred from homology"/>
<evidence type="ECO:0000313" key="5">
    <source>
        <dbReference type="Proteomes" id="UP000504637"/>
    </source>
</evidence>
<dbReference type="InterPro" id="IPR005654">
    <property type="entry name" value="ATPase_AFG1-like"/>
</dbReference>
<feature type="region of interest" description="Disordered" evidence="4">
    <location>
        <begin position="559"/>
        <end position="627"/>
    </location>
</feature>
<dbReference type="PANTHER" id="PTHR12169:SF2">
    <property type="entry name" value="AFG1P"/>
    <property type="match status" value="1"/>
</dbReference>
<feature type="compositionally biased region" description="Basic and acidic residues" evidence="4">
    <location>
        <begin position="702"/>
        <end position="715"/>
    </location>
</feature>
<dbReference type="SUPFAM" id="SSF52540">
    <property type="entry name" value="P-loop containing nucleoside triphosphate hydrolases"/>
    <property type="match status" value="1"/>
</dbReference>
<dbReference type="CDD" id="cd00009">
    <property type="entry name" value="AAA"/>
    <property type="match status" value="1"/>
</dbReference>
<organism evidence="6">
    <name type="scientific">Dissoconium aciculare CBS 342.82</name>
    <dbReference type="NCBI Taxonomy" id="1314786"/>
    <lineage>
        <taxon>Eukaryota</taxon>
        <taxon>Fungi</taxon>
        <taxon>Dikarya</taxon>
        <taxon>Ascomycota</taxon>
        <taxon>Pezizomycotina</taxon>
        <taxon>Dothideomycetes</taxon>
        <taxon>Dothideomycetidae</taxon>
        <taxon>Mycosphaerellales</taxon>
        <taxon>Dissoconiaceae</taxon>
        <taxon>Dissoconium</taxon>
    </lineage>
</organism>
<dbReference type="GeneID" id="54364664"/>
<protein>
    <recommendedName>
        <fullName evidence="7">AAA+ ATPase domain-containing protein</fullName>
    </recommendedName>
</protein>
<feature type="region of interest" description="Disordered" evidence="4">
    <location>
        <begin position="676"/>
        <end position="735"/>
    </location>
</feature>
<keyword evidence="5" id="KW-1185">Reference proteome</keyword>
<keyword evidence="2" id="KW-0547">Nucleotide-binding</keyword>
<reference evidence="6" key="2">
    <citation type="submission" date="2020-04" db="EMBL/GenBank/DDBJ databases">
        <authorList>
            <consortium name="NCBI Genome Project"/>
        </authorList>
    </citation>
    <scope>NUCLEOTIDE SEQUENCE</scope>
    <source>
        <strain evidence="6">CBS 342.82</strain>
    </source>
</reference>
<name>A0A6J3LXD1_9PEZI</name>
<gene>
    <name evidence="6" type="ORF">K489DRAFT_396115</name>
</gene>
<dbReference type="OrthoDB" id="548867at2759"/>
<dbReference type="AlphaFoldDB" id="A0A6J3LXD1"/>
<evidence type="ECO:0000256" key="3">
    <source>
        <dbReference type="ARBA" id="ARBA00022840"/>
    </source>
</evidence>
<feature type="compositionally biased region" description="Basic and acidic residues" evidence="4">
    <location>
        <begin position="590"/>
        <end position="606"/>
    </location>
</feature>
<reference evidence="6" key="1">
    <citation type="submission" date="2020-01" db="EMBL/GenBank/DDBJ databases">
        <authorList>
            <consortium name="DOE Joint Genome Institute"/>
            <person name="Haridas S."/>
            <person name="Albert R."/>
            <person name="Binder M."/>
            <person name="Bloem J."/>
            <person name="Labutti K."/>
            <person name="Salamov A."/>
            <person name="Andreopoulos B."/>
            <person name="Baker S.E."/>
            <person name="Barry K."/>
            <person name="Bills G."/>
            <person name="Bluhm B.H."/>
            <person name="Cannon C."/>
            <person name="Castanera R."/>
            <person name="Culley D.E."/>
            <person name="Daum C."/>
            <person name="Ezra D."/>
            <person name="Gonzalez J.B."/>
            <person name="Henrissat B."/>
            <person name="Kuo A."/>
            <person name="Liang C."/>
            <person name="Lipzen A."/>
            <person name="Lutzoni F."/>
            <person name="Magnuson J."/>
            <person name="Mondo S."/>
            <person name="Nolan M."/>
            <person name="Ohm R."/>
            <person name="Pangilinan J."/>
            <person name="Park H.-J."/>
            <person name="Ramirez L."/>
            <person name="Alfaro M."/>
            <person name="Sun H."/>
            <person name="Tritt A."/>
            <person name="Yoshinaga Y."/>
            <person name="Zwiers L.-H."/>
            <person name="Turgeon B.G."/>
            <person name="Goodwin S.B."/>
            <person name="Spatafora J.W."/>
            <person name="Crous P.W."/>
            <person name="Grigoriev I.V."/>
        </authorList>
    </citation>
    <scope>NUCLEOTIDE SEQUENCE</scope>
    <source>
        <strain evidence="6">CBS 342.82</strain>
    </source>
</reference>
<dbReference type="Proteomes" id="UP000504637">
    <property type="component" value="Unplaced"/>
</dbReference>
<comment type="similarity">
    <text evidence="1">Belongs to the AFG1 ATPase family.</text>
</comment>
<evidence type="ECO:0000256" key="4">
    <source>
        <dbReference type="SAM" id="MobiDB-lite"/>
    </source>
</evidence>
<keyword evidence="3" id="KW-0067">ATP-binding</keyword>